<organism evidence="1 2">
    <name type="scientific">Trifolium pratense</name>
    <name type="common">Red clover</name>
    <dbReference type="NCBI Taxonomy" id="57577"/>
    <lineage>
        <taxon>Eukaryota</taxon>
        <taxon>Viridiplantae</taxon>
        <taxon>Streptophyta</taxon>
        <taxon>Embryophyta</taxon>
        <taxon>Tracheophyta</taxon>
        <taxon>Spermatophyta</taxon>
        <taxon>Magnoliopsida</taxon>
        <taxon>eudicotyledons</taxon>
        <taxon>Gunneridae</taxon>
        <taxon>Pentapetalae</taxon>
        <taxon>rosids</taxon>
        <taxon>fabids</taxon>
        <taxon>Fabales</taxon>
        <taxon>Fabaceae</taxon>
        <taxon>Papilionoideae</taxon>
        <taxon>50 kb inversion clade</taxon>
        <taxon>NPAAA clade</taxon>
        <taxon>Hologalegina</taxon>
        <taxon>IRL clade</taxon>
        <taxon>Trifolieae</taxon>
        <taxon>Trifolium</taxon>
    </lineage>
</organism>
<dbReference type="EMBL" id="ASHM01004627">
    <property type="protein sequence ID" value="PNY11563.1"/>
    <property type="molecule type" value="Genomic_DNA"/>
</dbReference>
<reference evidence="1 2" key="2">
    <citation type="journal article" date="2017" name="Front. Plant Sci.">
        <title>Gene Classification and Mining of Molecular Markers Useful in Red Clover (Trifolium pratense) Breeding.</title>
        <authorList>
            <person name="Istvanek J."/>
            <person name="Dluhosova J."/>
            <person name="Dluhos P."/>
            <person name="Patkova L."/>
            <person name="Nedelnik J."/>
            <person name="Repkova J."/>
        </authorList>
    </citation>
    <scope>NUCLEOTIDE SEQUENCE [LARGE SCALE GENOMIC DNA]</scope>
    <source>
        <strain evidence="2">cv. Tatra</strain>
        <tissue evidence="1">Young leaves</tissue>
    </source>
</reference>
<dbReference type="Proteomes" id="UP000236291">
    <property type="component" value="Unassembled WGS sequence"/>
</dbReference>
<accession>A0A2K3P8G2</accession>
<dbReference type="AlphaFoldDB" id="A0A2K3P8G2"/>
<name>A0A2K3P8G2_TRIPR</name>
<protein>
    <submittedName>
        <fullName evidence="1">F-box family protein</fullName>
    </submittedName>
</protein>
<gene>
    <name evidence="1" type="ORF">L195_g008172</name>
</gene>
<evidence type="ECO:0000313" key="2">
    <source>
        <dbReference type="Proteomes" id="UP000236291"/>
    </source>
</evidence>
<evidence type="ECO:0000313" key="1">
    <source>
        <dbReference type="EMBL" id="PNY11563.1"/>
    </source>
</evidence>
<dbReference type="ExpressionAtlas" id="A0A2K3P8G2">
    <property type="expression patterns" value="baseline"/>
</dbReference>
<sequence>MFCSSRIDGSFDHLAPFSSLLFPEFLQQSSDEHVVHDLQRRIQHLKQAKLQINKYIDLAIKEKIIWKWEEVLALKDHEMMFLKTIDVIERQMREIEPL</sequence>
<comment type="caution">
    <text evidence="1">The sequence shown here is derived from an EMBL/GenBank/DDBJ whole genome shotgun (WGS) entry which is preliminary data.</text>
</comment>
<proteinExistence type="predicted"/>
<reference evidence="1 2" key="1">
    <citation type="journal article" date="2014" name="Am. J. Bot.">
        <title>Genome assembly and annotation for red clover (Trifolium pratense; Fabaceae).</title>
        <authorList>
            <person name="Istvanek J."/>
            <person name="Jaros M."/>
            <person name="Krenek A."/>
            <person name="Repkova J."/>
        </authorList>
    </citation>
    <scope>NUCLEOTIDE SEQUENCE [LARGE SCALE GENOMIC DNA]</scope>
    <source>
        <strain evidence="2">cv. Tatra</strain>
        <tissue evidence="1">Young leaves</tissue>
    </source>
</reference>